<dbReference type="EC" id="3.5.3.12" evidence="3"/>
<dbReference type="GO" id="GO:0004668">
    <property type="term" value="F:protein-arginine deiminase activity"/>
    <property type="evidence" value="ECO:0007669"/>
    <property type="project" value="InterPro"/>
</dbReference>
<dbReference type="Pfam" id="PF04371">
    <property type="entry name" value="PAD_porph"/>
    <property type="match status" value="1"/>
</dbReference>
<dbReference type="KEGG" id="ipa:Isop_0573"/>
<dbReference type="EMBL" id="CP002353">
    <property type="protein sequence ID" value="ADV61166.1"/>
    <property type="molecule type" value="Genomic_DNA"/>
</dbReference>
<proteinExistence type="predicted"/>
<evidence type="ECO:0000313" key="4">
    <source>
        <dbReference type="Proteomes" id="UP000008631"/>
    </source>
</evidence>
<dbReference type="HOGENOM" id="CLU_037682_0_0_0"/>
<organism evidence="3 4">
    <name type="scientific">Isosphaera pallida (strain ATCC 43644 / DSM 9630 / IS1B)</name>
    <dbReference type="NCBI Taxonomy" id="575540"/>
    <lineage>
        <taxon>Bacteria</taxon>
        <taxon>Pseudomonadati</taxon>
        <taxon>Planctomycetota</taxon>
        <taxon>Planctomycetia</taxon>
        <taxon>Isosphaerales</taxon>
        <taxon>Isosphaeraceae</taxon>
        <taxon>Isosphaera</taxon>
    </lineage>
</organism>
<dbReference type="RefSeq" id="WP_013563455.1">
    <property type="nucleotide sequence ID" value="NC_014962.1"/>
</dbReference>
<dbReference type="GO" id="GO:0009446">
    <property type="term" value="P:putrescine biosynthetic process"/>
    <property type="evidence" value="ECO:0007669"/>
    <property type="project" value="InterPro"/>
</dbReference>
<keyword evidence="1 3" id="KW-0378">Hydrolase</keyword>
<dbReference type="PANTHER" id="PTHR31377:SF0">
    <property type="entry name" value="AGMATINE DEIMINASE-RELATED"/>
    <property type="match status" value="1"/>
</dbReference>
<protein>
    <submittedName>
        <fullName evidence="3">Agmatine deiminase</fullName>
        <ecNumber evidence="3">3.5.3.12</ecNumber>
    </submittedName>
</protein>
<gene>
    <name evidence="3" type="ordered locus">Isop_0573</name>
</gene>
<dbReference type="AlphaFoldDB" id="E8R048"/>
<dbReference type="PANTHER" id="PTHR31377">
    <property type="entry name" value="AGMATINE DEIMINASE-RELATED"/>
    <property type="match status" value="1"/>
</dbReference>
<accession>E8R048</accession>
<feature type="region of interest" description="Disordered" evidence="2">
    <location>
        <begin position="1"/>
        <end position="40"/>
    </location>
</feature>
<name>E8R048_ISOPI</name>
<dbReference type="SUPFAM" id="SSF55909">
    <property type="entry name" value="Pentein"/>
    <property type="match status" value="1"/>
</dbReference>
<dbReference type="Gene3D" id="3.75.10.10">
    <property type="entry name" value="L-arginine/glycine Amidinotransferase, Chain A"/>
    <property type="match status" value="1"/>
</dbReference>
<sequence length="402" mass="44953">MTTPPMPPEADRPTSPSTPEPSTNGEPLVAPEEAAPLGDPLALSEAEPVYRLPAEWEPRAGTVIAWPHQREDWPGKFGPIPWVFAEIVQVLSQRERVWVLIPDDAHETTDPILDRLDRCGTRLDAIELLKVKTDRCWLRDSGPMLVEETTTGRPVVVDWKFNAWAKYSNWRRDNRVPRALCRRFGWERIKPRILVDGTLRRLVLEGGAIDSNGSGTLLTTEECLLDTVQQRNPSLDRAGYEAAFARFLGIRRTIWLGRGIVGDDTHGHVDDLARFVNPNTVVVVVEPHPADPNYEPTQNNLKRLRDARDAHDQPLNVATLPMPRPVIFDGQRLPASYANFYLGDGVALVPTFNDPADRVALATLADLLPDREVIGIHARDLVWGLGTLHCLARDLPRIAQNA</sequence>
<dbReference type="STRING" id="575540.Isop_0573"/>
<reference key="1">
    <citation type="submission" date="2010-11" db="EMBL/GenBank/DDBJ databases">
        <title>The complete sequence of chromosome of Isophaera pallida ATCC 43644.</title>
        <authorList>
            <consortium name="US DOE Joint Genome Institute (JGI-PGF)"/>
            <person name="Lucas S."/>
            <person name="Copeland A."/>
            <person name="Lapidus A."/>
            <person name="Bruce D."/>
            <person name="Goodwin L."/>
            <person name="Pitluck S."/>
            <person name="Kyrpides N."/>
            <person name="Mavromatis K."/>
            <person name="Pagani I."/>
            <person name="Ivanova N."/>
            <person name="Saunders E."/>
            <person name="Brettin T."/>
            <person name="Detter J.C."/>
            <person name="Han C."/>
            <person name="Tapia R."/>
            <person name="Land M."/>
            <person name="Hauser L."/>
            <person name="Markowitz V."/>
            <person name="Cheng J.-F."/>
            <person name="Hugenholtz P."/>
            <person name="Woyke T."/>
            <person name="Wu D."/>
            <person name="Eisen J.A."/>
        </authorList>
    </citation>
    <scope>NUCLEOTIDE SEQUENCE</scope>
    <source>
        <strain>ATCC 43644</strain>
    </source>
</reference>
<evidence type="ECO:0000313" key="3">
    <source>
        <dbReference type="EMBL" id="ADV61166.1"/>
    </source>
</evidence>
<evidence type="ECO:0000256" key="2">
    <source>
        <dbReference type="SAM" id="MobiDB-lite"/>
    </source>
</evidence>
<reference evidence="3 4" key="2">
    <citation type="journal article" date="2011" name="Stand. Genomic Sci.">
        <title>Complete genome sequence of Isosphaera pallida type strain (IS1B).</title>
        <authorList>
            <consortium name="US DOE Joint Genome Institute (JGI-PGF)"/>
            <person name="Goker M."/>
            <person name="Cleland D."/>
            <person name="Saunders E."/>
            <person name="Lapidus A."/>
            <person name="Nolan M."/>
            <person name="Lucas S."/>
            <person name="Hammon N."/>
            <person name="Deshpande S."/>
            <person name="Cheng J.F."/>
            <person name="Tapia R."/>
            <person name="Han C."/>
            <person name="Goodwin L."/>
            <person name="Pitluck S."/>
            <person name="Liolios K."/>
            <person name="Pagani I."/>
            <person name="Ivanova N."/>
            <person name="Mavromatis K."/>
            <person name="Pati A."/>
            <person name="Chen A."/>
            <person name="Palaniappan K."/>
            <person name="Land M."/>
            <person name="Hauser L."/>
            <person name="Chang Y.J."/>
            <person name="Jeffries C.D."/>
            <person name="Detter J.C."/>
            <person name="Beck B."/>
            <person name="Woyke T."/>
            <person name="Bristow J."/>
            <person name="Eisen J.A."/>
            <person name="Markowitz V."/>
            <person name="Hugenholtz P."/>
            <person name="Kyrpides N.C."/>
            <person name="Klenk H.P."/>
        </authorList>
    </citation>
    <scope>NUCLEOTIDE SEQUENCE [LARGE SCALE GENOMIC DNA]</scope>
    <source>
        <strain evidence="4">ATCC 43644 / DSM 9630 / IS1B</strain>
    </source>
</reference>
<dbReference type="Proteomes" id="UP000008631">
    <property type="component" value="Chromosome"/>
</dbReference>
<keyword evidence="4" id="KW-1185">Reference proteome</keyword>
<feature type="compositionally biased region" description="Low complexity" evidence="2">
    <location>
        <begin position="13"/>
        <end position="23"/>
    </location>
</feature>
<dbReference type="eggNOG" id="COG2957">
    <property type="taxonomic scope" value="Bacteria"/>
</dbReference>
<dbReference type="GO" id="GO:0047632">
    <property type="term" value="F:agmatine deiminase activity"/>
    <property type="evidence" value="ECO:0007669"/>
    <property type="project" value="UniProtKB-EC"/>
</dbReference>
<dbReference type="InterPro" id="IPR007466">
    <property type="entry name" value="Peptidyl-Arg-deiminase_porph"/>
</dbReference>
<dbReference type="InParanoid" id="E8R048"/>
<evidence type="ECO:0000256" key="1">
    <source>
        <dbReference type="ARBA" id="ARBA00022801"/>
    </source>
</evidence>